<evidence type="ECO:0000313" key="3">
    <source>
        <dbReference type="Proteomes" id="UP000516075"/>
    </source>
</evidence>
<evidence type="ECO:0000313" key="2">
    <source>
        <dbReference type="EMBL" id="QNO11491.1"/>
    </source>
</evidence>
<dbReference type="GeneID" id="80402025"/>
<dbReference type="Proteomes" id="UP000516075">
    <property type="component" value="Segment"/>
</dbReference>
<proteinExistence type="predicted"/>
<accession>A0A7G9VYS6</accession>
<name>A0A7G9VYS6_9CAUD</name>
<evidence type="ECO:0000256" key="1">
    <source>
        <dbReference type="SAM" id="MobiDB-lite"/>
    </source>
</evidence>
<dbReference type="KEGG" id="vg:80402025"/>
<protein>
    <submittedName>
        <fullName evidence="2">Uncharacterized protein</fullName>
    </submittedName>
</protein>
<organism evidence="2">
    <name type="scientific">Methanocaldococcus fervens tailed virus 1</name>
    <dbReference type="NCBI Taxonomy" id="2759191"/>
    <lineage>
        <taxon>Viruses</taxon>
        <taxon>Duplodnaviria</taxon>
        <taxon>Heunggongvirae</taxon>
        <taxon>Uroviricota</taxon>
        <taxon>Caudoviricetes</taxon>
        <taxon>Fervensviridae</taxon>
        <taxon>Deepoceanvirus</taxon>
        <taxon>Deepoceanvirus guaymasense</taxon>
    </lineage>
</organism>
<sequence length="349" mass="38751">MSPILSNTNSFLSNSDYSDGNTNSGQTNSSTQPILSNTSNVLYNTVQTSQTPTTNTSTATPILSNAADTLYNTIATKQSNSATNVTTPILSNMANMLYNTILSAKQSNSDSNITTPTLMNASNALTNTTITTTQQTTTPTPSVTVIEHKVWREGNTVYSKIVYSDGTEDLKTLDLTDYYNEAYNEGVNSVDFSKTNHTIENGIIKVTTTLTNGKSQEYAITLDENLIVSLYNQIMANRSSCFQIRQNETEYSFLVESRQYQPQPNLAYQPAVDGTPVYEILGKEQKTWNFTLYVDTIPKMQFLQQLASNPVCEVYFDEIDDWKQALITSISLTRITTGHYYADIELVIL</sequence>
<keyword evidence="3" id="KW-1185">Reference proteome</keyword>
<dbReference type="RefSeq" id="YP_010772316.1">
    <property type="nucleotide sequence ID" value="NC_074641.1"/>
</dbReference>
<dbReference type="EMBL" id="MT711370">
    <property type="protein sequence ID" value="QNO11491.1"/>
    <property type="molecule type" value="Genomic_DNA"/>
</dbReference>
<feature type="region of interest" description="Disordered" evidence="1">
    <location>
        <begin position="1"/>
        <end position="35"/>
    </location>
</feature>
<reference evidence="2" key="1">
    <citation type="submission" date="2020-07" db="EMBL/GenBank/DDBJ databases">
        <title>The first head-tailed virus, MFTV1, produced by a hyperthermophilic deep-sea methanogen.</title>
        <authorList>
            <person name="Thiroux S."/>
            <person name="Dupont S."/>
            <person name="Nesbo C.L."/>
            <person name="Bienvenu N."/>
            <person name="Krupovic M."/>
            <person name="L'Haridon S."/>
            <person name="Marie D."/>
            <person name="Forterre P."/>
            <person name="Godfroy A."/>
            <person name="Geslin C."/>
        </authorList>
    </citation>
    <scope>NUCLEOTIDE SEQUENCE [LARGE SCALE GENOMIC DNA]</scope>
</reference>